<keyword evidence="3" id="KW-1185">Reference proteome</keyword>
<feature type="transmembrane region" description="Helical" evidence="1">
    <location>
        <begin position="137"/>
        <end position="161"/>
    </location>
</feature>
<feature type="transmembrane region" description="Helical" evidence="1">
    <location>
        <begin position="379"/>
        <end position="396"/>
    </location>
</feature>
<reference evidence="2" key="1">
    <citation type="submission" date="2021-04" db="EMBL/GenBank/DDBJ databases">
        <title>Ouciella asimina sp. nov., isolated from the surface seawater in the hydrothermal field of Okinawa Trough.</title>
        <authorList>
            <person name="Shuang W."/>
        </authorList>
    </citation>
    <scope>NUCLEOTIDE SEQUENCE</scope>
    <source>
        <strain evidence="2">LXI357</strain>
    </source>
</reference>
<gene>
    <name evidence="2" type="ORF">J7S20_12040</name>
</gene>
<sequence>MRNEKVTVSGLVPRNLWRDAIAALAIAALLMTIWTIRGWPQLAFLNLPDNDDMMRLAQIRDWLAGQGFNDWTQYRLAPPLGAPMHWSRINDIVPTGIIVLTRPLLGTHHAELLAVISYPGMLFGIYLFLSARIGRRLGGAAAGTVALIVAAIAYPAGSLFLPGRIDHHALQIVLTLGIVLSLTWRSSLASGAIAGAGVALSMGIGLETAPQVAAVMLTLFGMWVWRGSEEKARAIGFGAMLVAVTGLLLAFARPTLWTTQWCDTFTPASTTSTLAVGGYWLLLGFAGVRLRGWRARIIAGSALGAVAALVLVGLYPICLSGPYGPMDPFVRHAFMDNVLEARGLFHQELLGIAIPSAGMMAASTIAAIWFLYRFPCRRIVALPLIAILAMSDLVLFDQVRGAYIGSAVAAPLLAQMILAARRGGRTPQIIASWLASCGMVYLLVPAIAAKAFAPQIRATYLVNKGCKSGDVWHQLDRYPAGVVMAPIDMGAYIIGGSHHASVAAGYHRNNRGNRAMYEFFLSQPKQAERMVARWHVRYIAICPTDFLELDVRNAYPDSLAALLLSGNVPSWVERLPLRDTGLAFYRVREGAGASKRADMAETAF</sequence>
<comment type="caution">
    <text evidence="2">The sequence shown here is derived from an EMBL/GenBank/DDBJ whole genome shotgun (WGS) entry which is preliminary data.</text>
</comment>
<name>A0A8T4IDZ3_9SPHN</name>
<accession>A0A8T4IDZ3</accession>
<evidence type="ECO:0000313" key="2">
    <source>
        <dbReference type="EMBL" id="MBR0553238.1"/>
    </source>
</evidence>
<dbReference type="Proteomes" id="UP000676996">
    <property type="component" value="Unassembled WGS sequence"/>
</dbReference>
<feature type="transmembrane region" description="Helical" evidence="1">
    <location>
        <begin position="208"/>
        <end position="225"/>
    </location>
</feature>
<feature type="transmembrane region" description="Helical" evidence="1">
    <location>
        <begin position="432"/>
        <end position="453"/>
    </location>
</feature>
<dbReference type="RefSeq" id="WP_284054477.1">
    <property type="nucleotide sequence ID" value="NZ_JAGRQC010000003.1"/>
</dbReference>
<protein>
    <submittedName>
        <fullName evidence="2">Uncharacterized protein</fullName>
    </submittedName>
</protein>
<evidence type="ECO:0000256" key="1">
    <source>
        <dbReference type="SAM" id="Phobius"/>
    </source>
</evidence>
<feature type="transmembrane region" description="Helical" evidence="1">
    <location>
        <begin position="402"/>
        <end position="420"/>
    </location>
</feature>
<feature type="transmembrane region" description="Helical" evidence="1">
    <location>
        <begin position="272"/>
        <end position="290"/>
    </location>
</feature>
<evidence type="ECO:0000313" key="3">
    <source>
        <dbReference type="Proteomes" id="UP000676996"/>
    </source>
</evidence>
<feature type="transmembrane region" description="Helical" evidence="1">
    <location>
        <begin position="232"/>
        <end position="252"/>
    </location>
</feature>
<feature type="transmembrane region" description="Helical" evidence="1">
    <location>
        <begin position="20"/>
        <end position="39"/>
    </location>
</feature>
<feature type="transmembrane region" description="Helical" evidence="1">
    <location>
        <begin position="112"/>
        <end position="131"/>
    </location>
</feature>
<keyword evidence="1" id="KW-0812">Transmembrane</keyword>
<feature type="transmembrane region" description="Helical" evidence="1">
    <location>
        <begin position="297"/>
        <end position="317"/>
    </location>
</feature>
<feature type="transmembrane region" description="Helical" evidence="1">
    <location>
        <begin position="349"/>
        <end position="372"/>
    </location>
</feature>
<dbReference type="EMBL" id="JAGRQC010000003">
    <property type="protein sequence ID" value="MBR0553238.1"/>
    <property type="molecule type" value="Genomic_DNA"/>
</dbReference>
<keyword evidence="1" id="KW-0472">Membrane</keyword>
<organism evidence="2 3">
    <name type="scientific">Stakelama marina</name>
    <dbReference type="NCBI Taxonomy" id="2826939"/>
    <lineage>
        <taxon>Bacteria</taxon>
        <taxon>Pseudomonadati</taxon>
        <taxon>Pseudomonadota</taxon>
        <taxon>Alphaproteobacteria</taxon>
        <taxon>Sphingomonadales</taxon>
        <taxon>Sphingomonadaceae</taxon>
        <taxon>Stakelama</taxon>
    </lineage>
</organism>
<keyword evidence="1" id="KW-1133">Transmembrane helix</keyword>
<proteinExistence type="predicted"/>
<dbReference type="AlphaFoldDB" id="A0A8T4IDZ3"/>